<feature type="domain" description="Acyl-CoA dehydrogenase/oxidase C-terminal" evidence="7">
    <location>
        <begin position="235"/>
        <end position="366"/>
    </location>
</feature>
<dbReference type="EMBL" id="BAAAUV010000004">
    <property type="protein sequence ID" value="GAA3204794.1"/>
    <property type="molecule type" value="Genomic_DNA"/>
</dbReference>
<name>A0ABP6Q5H7_9ACTN</name>
<dbReference type="InterPro" id="IPR036250">
    <property type="entry name" value="AcylCo_DH-like_C"/>
</dbReference>
<accession>A0ABP6Q5H7</accession>
<keyword evidence="5" id="KW-0560">Oxidoreductase</keyword>
<dbReference type="Proteomes" id="UP001501237">
    <property type="component" value="Unassembled WGS sequence"/>
</dbReference>
<dbReference type="Gene3D" id="1.10.540.10">
    <property type="entry name" value="Acyl-CoA dehydrogenase/oxidase, N-terminal domain"/>
    <property type="match status" value="1"/>
</dbReference>
<evidence type="ECO:0000256" key="2">
    <source>
        <dbReference type="ARBA" id="ARBA00009347"/>
    </source>
</evidence>
<evidence type="ECO:0000313" key="10">
    <source>
        <dbReference type="Proteomes" id="UP001501237"/>
    </source>
</evidence>
<sequence>MDDPGRKQRDPADHHRRTRARPAEGGLMLTELHDELREIARDLLGRKPPVTWPALVAAGWTGLEVPADLDGAGATFAETAVVLTELGRAAAGTPCLGTVLATGLLSLLEPGEERDRLLAATASGALRPAVALPGDAASAAPPFAVAAGQVIGRAEFVFDAVEADRLLVPALDADGVPVVVVLGGAAAGLEITGQPVLDETRSLAVVTAEGAEGRVLRFAGDPLDGLRRLSDRAAAALACDALGLSEAMLEATVAYVGTREQFGRPVGSFQAVKHACADMLVRVSVTRRLVGAAVTAIAEDDPGAPVAVAMAKAHACEGAVEVAGTAMQLHGGMGYTWESGVHVHLKRAMLDRSLFGSPADHRARLALRYPR</sequence>
<keyword evidence="4" id="KW-0274">FAD</keyword>
<gene>
    <name evidence="9" type="ORF">GCM10010468_19490</name>
</gene>
<evidence type="ECO:0000256" key="5">
    <source>
        <dbReference type="ARBA" id="ARBA00023002"/>
    </source>
</evidence>
<dbReference type="InterPro" id="IPR009100">
    <property type="entry name" value="AcylCoA_DH/oxidase_NM_dom_sf"/>
</dbReference>
<dbReference type="InterPro" id="IPR037069">
    <property type="entry name" value="AcylCoA_DH/ox_N_sf"/>
</dbReference>
<dbReference type="PANTHER" id="PTHR43884">
    <property type="entry name" value="ACYL-COA DEHYDROGENASE"/>
    <property type="match status" value="1"/>
</dbReference>
<comment type="similarity">
    <text evidence="2">Belongs to the acyl-CoA dehydrogenase family.</text>
</comment>
<evidence type="ECO:0000313" key="9">
    <source>
        <dbReference type="EMBL" id="GAA3204794.1"/>
    </source>
</evidence>
<evidence type="ECO:0000256" key="4">
    <source>
        <dbReference type="ARBA" id="ARBA00022827"/>
    </source>
</evidence>
<comment type="cofactor">
    <cofactor evidence="1">
        <name>FAD</name>
        <dbReference type="ChEBI" id="CHEBI:57692"/>
    </cofactor>
</comment>
<comment type="caution">
    <text evidence="9">The sequence shown here is derived from an EMBL/GenBank/DDBJ whole genome shotgun (WGS) entry which is preliminary data.</text>
</comment>
<dbReference type="Pfam" id="PF00441">
    <property type="entry name" value="Acyl-CoA_dh_1"/>
    <property type="match status" value="1"/>
</dbReference>
<dbReference type="InterPro" id="IPR013786">
    <property type="entry name" value="AcylCoA_DH/ox_N"/>
</dbReference>
<dbReference type="SUPFAM" id="SSF47203">
    <property type="entry name" value="Acyl-CoA dehydrogenase C-terminal domain-like"/>
    <property type="match status" value="1"/>
</dbReference>
<dbReference type="InterPro" id="IPR009075">
    <property type="entry name" value="AcylCo_DH/oxidase_C"/>
</dbReference>
<dbReference type="Gene3D" id="1.20.140.10">
    <property type="entry name" value="Butyryl-CoA Dehydrogenase, subunit A, domain 3"/>
    <property type="match status" value="1"/>
</dbReference>
<evidence type="ECO:0000256" key="1">
    <source>
        <dbReference type="ARBA" id="ARBA00001974"/>
    </source>
</evidence>
<feature type="domain" description="Acyl-CoA dehydrogenase/oxidase N-terminal" evidence="8">
    <location>
        <begin position="45"/>
        <end position="124"/>
    </location>
</feature>
<feature type="compositionally biased region" description="Basic and acidic residues" evidence="6">
    <location>
        <begin position="1"/>
        <end position="13"/>
    </location>
</feature>
<reference evidence="10" key="1">
    <citation type="journal article" date="2019" name="Int. J. Syst. Evol. Microbiol.">
        <title>The Global Catalogue of Microorganisms (GCM) 10K type strain sequencing project: providing services to taxonomists for standard genome sequencing and annotation.</title>
        <authorList>
            <consortium name="The Broad Institute Genomics Platform"/>
            <consortium name="The Broad Institute Genome Sequencing Center for Infectious Disease"/>
            <person name="Wu L."/>
            <person name="Ma J."/>
        </authorList>
    </citation>
    <scope>NUCLEOTIDE SEQUENCE [LARGE SCALE GENOMIC DNA]</scope>
    <source>
        <strain evidence="10">JCM 9377</strain>
    </source>
</reference>
<evidence type="ECO:0000259" key="7">
    <source>
        <dbReference type="Pfam" id="PF00441"/>
    </source>
</evidence>
<dbReference type="PANTHER" id="PTHR43884:SF20">
    <property type="entry name" value="ACYL-COA DEHYDROGENASE FADE28"/>
    <property type="match status" value="1"/>
</dbReference>
<proteinExistence type="inferred from homology"/>
<evidence type="ECO:0000256" key="3">
    <source>
        <dbReference type="ARBA" id="ARBA00022630"/>
    </source>
</evidence>
<evidence type="ECO:0000256" key="6">
    <source>
        <dbReference type="SAM" id="MobiDB-lite"/>
    </source>
</evidence>
<keyword evidence="3" id="KW-0285">Flavoprotein</keyword>
<organism evidence="9 10">
    <name type="scientific">Actinocorallia longicatena</name>
    <dbReference type="NCBI Taxonomy" id="111803"/>
    <lineage>
        <taxon>Bacteria</taxon>
        <taxon>Bacillati</taxon>
        <taxon>Actinomycetota</taxon>
        <taxon>Actinomycetes</taxon>
        <taxon>Streptosporangiales</taxon>
        <taxon>Thermomonosporaceae</taxon>
        <taxon>Actinocorallia</taxon>
    </lineage>
</organism>
<evidence type="ECO:0000259" key="8">
    <source>
        <dbReference type="Pfam" id="PF02771"/>
    </source>
</evidence>
<dbReference type="SUPFAM" id="SSF56645">
    <property type="entry name" value="Acyl-CoA dehydrogenase NM domain-like"/>
    <property type="match status" value="1"/>
</dbReference>
<feature type="region of interest" description="Disordered" evidence="6">
    <location>
        <begin position="1"/>
        <end position="25"/>
    </location>
</feature>
<dbReference type="Pfam" id="PF02771">
    <property type="entry name" value="Acyl-CoA_dh_N"/>
    <property type="match status" value="1"/>
</dbReference>
<protein>
    <submittedName>
        <fullName evidence="9">Acyl-CoA dehydrogenase family protein</fullName>
    </submittedName>
</protein>
<keyword evidence="10" id="KW-1185">Reference proteome</keyword>